<dbReference type="SUPFAM" id="SSF50249">
    <property type="entry name" value="Nucleic acid-binding proteins"/>
    <property type="match status" value="1"/>
</dbReference>
<gene>
    <name evidence="1" type="ORF">Lull_027</name>
</gene>
<sequence length="300" mass="33678">MSKDYIVQKAVAPEKVVKPNRKSLEYMGENYEAQTKNDGCCAVIKLNAPSTWVEATVEVRSRTDEACLSMSAQANKLWFDFRDKIEEHNGLVIIAEAWWPGNNQFAEISGAFRKKSEQRPRLKFIVNDILTLEEFNRGETDTPYHARMGRSEGIQPSGNAWEFTQRWAPGSYGDPRDLCAELVDRGGYDGLILRDPQAGWKRGSGTHGGIIKLKRELSFDLRVLRVLTSTGEKTGRAVYTLEVSYKGRVLRVGSGLPHDAASLPKVGDIVEVCAMDYSSDGLLREPRYKGIRYDKLEPDA</sequence>
<organism evidence="1 2">
    <name type="scientific">Caulobacter phage Lullwater</name>
    <dbReference type="NCBI Taxonomy" id="2024607"/>
    <lineage>
        <taxon>Viruses</taxon>
        <taxon>Duplodnaviria</taxon>
        <taxon>Heunggongvirae</taxon>
        <taxon>Uroviricota</taxon>
        <taxon>Caudoviricetes</taxon>
        <taxon>Autographivirales</taxon>
        <taxon>Autonotataviridae</taxon>
        <taxon>Lullwatervirus</taxon>
        <taxon>Lullwatervirus lullwater</taxon>
    </lineage>
</organism>
<proteinExistence type="predicted"/>
<dbReference type="EMBL" id="MF621978">
    <property type="protein sequence ID" value="ATI16334.1"/>
    <property type="molecule type" value="Genomic_DNA"/>
</dbReference>
<dbReference type="GO" id="GO:0016874">
    <property type="term" value="F:ligase activity"/>
    <property type="evidence" value="ECO:0007669"/>
    <property type="project" value="UniProtKB-KW"/>
</dbReference>
<dbReference type="SUPFAM" id="SSF56091">
    <property type="entry name" value="DNA ligase/mRNA capping enzyme, catalytic domain"/>
    <property type="match status" value="1"/>
</dbReference>
<name>A0A291LB33_9CAUD</name>
<accession>A0A291LB33</accession>
<keyword evidence="2" id="KW-1185">Reference proteome</keyword>
<protein>
    <submittedName>
        <fullName evidence="1">DNA ligase</fullName>
    </submittedName>
</protein>
<keyword evidence="1" id="KW-0436">Ligase</keyword>
<reference evidence="2" key="1">
    <citation type="submission" date="2017-08" db="EMBL/GenBank/DDBJ databases">
        <title>A subgroup of T7-like phages that infect Caulobacter.</title>
        <authorList>
            <person name="Nguyen D."/>
            <person name="Ely B."/>
        </authorList>
    </citation>
    <scope>NUCLEOTIDE SEQUENCE [LARGE SCALE GENOMIC DNA]</scope>
</reference>
<dbReference type="Gene3D" id="3.30.470.30">
    <property type="entry name" value="DNA ligase/mRNA capping enzyme"/>
    <property type="match status" value="1"/>
</dbReference>
<evidence type="ECO:0000313" key="2">
    <source>
        <dbReference type="Proteomes" id="UP000229812"/>
    </source>
</evidence>
<dbReference type="InterPro" id="IPR012340">
    <property type="entry name" value="NA-bd_OB-fold"/>
</dbReference>
<dbReference type="Gene3D" id="2.40.50.140">
    <property type="entry name" value="Nucleic acid-binding proteins"/>
    <property type="match status" value="1"/>
</dbReference>
<dbReference type="Proteomes" id="UP000229812">
    <property type="component" value="Segment"/>
</dbReference>
<evidence type="ECO:0000313" key="1">
    <source>
        <dbReference type="EMBL" id="ATI16334.1"/>
    </source>
</evidence>